<comment type="caution">
    <text evidence="4">The sequence shown here is derived from an EMBL/GenBank/DDBJ whole genome shotgun (WGS) entry which is preliminary data.</text>
</comment>
<evidence type="ECO:0000256" key="2">
    <source>
        <dbReference type="PROSITE-ProRule" id="PRU00169"/>
    </source>
</evidence>
<dbReference type="SMART" id="SM00448">
    <property type="entry name" value="REC"/>
    <property type="match status" value="1"/>
</dbReference>
<keyword evidence="1 2" id="KW-0597">Phosphoprotein</keyword>
<dbReference type="InterPro" id="IPR011006">
    <property type="entry name" value="CheY-like_superfamily"/>
</dbReference>
<dbReference type="AlphaFoldDB" id="A0A7X4KMU1"/>
<feature type="domain" description="Response regulatory" evidence="3">
    <location>
        <begin position="2"/>
        <end position="120"/>
    </location>
</feature>
<feature type="modified residue" description="4-aspartylphosphate" evidence="2">
    <location>
        <position position="53"/>
    </location>
</feature>
<reference evidence="4 5" key="1">
    <citation type="submission" date="2019-12" db="EMBL/GenBank/DDBJ databases">
        <title>Novel species isolated from a subtropical stream in China.</title>
        <authorList>
            <person name="Lu H."/>
        </authorList>
    </citation>
    <scope>NUCLEOTIDE SEQUENCE [LARGE SCALE GENOMIC DNA]</scope>
    <source>
        <strain evidence="4 5">FT127W</strain>
    </source>
</reference>
<evidence type="ECO:0000256" key="1">
    <source>
        <dbReference type="ARBA" id="ARBA00022553"/>
    </source>
</evidence>
<dbReference type="PANTHER" id="PTHR44591:SF3">
    <property type="entry name" value="RESPONSE REGULATORY DOMAIN-CONTAINING PROTEIN"/>
    <property type="match status" value="1"/>
</dbReference>
<dbReference type="Pfam" id="PF00072">
    <property type="entry name" value="Response_reg"/>
    <property type="match status" value="1"/>
</dbReference>
<evidence type="ECO:0000313" key="5">
    <source>
        <dbReference type="Proteomes" id="UP000450676"/>
    </source>
</evidence>
<dbReference type="GO" id="GO:0000160">
    <property type="term" value="P:phosphorelay signal transduction system"/>
    <property type="evidence" value="ECO:0007669"/>
    <property type="project" value="InterPro"/>
</dbReference>
<proteinExistence type="predicted"/>
<accession>A0A7X4KMU1</accession>
<dbReference type="InterPro" id="IPR001789">
    <property type="entry name" value="Sig_transdc_resp-reg_receiver"/>
</dbReference>
<dbReference type="PROSITE" id="PS50110">
    <property type="entry name" value="RESPONSE_REGULATORY"/>
    <property type="match status" value="1"/>
</dbReference>
<dbReference type="EMBL" id="WWCU01000007">
    <property type="protein sequence ID" value="MYN07436.1"/>
    <property type="molecule type" value="Genomic_DNA"/>
</dbReference>
<sequence length="240" mass="25688">MKVLVVDDDVVSRMVLMHLIDSCGKFDIVEAEDGADAWQQLEDGLRPAIVFCDLRMPRLSGMELLQRVKGNHALNAVPFVLVSSATDKETVQQATKAGAAGYIVKPFQADQVRIHLTAFLDQAASGYEHVAETPSATQLRLGINADRLLVYLTGFQNQLTVASGELDALFARGEQQEAQARIDRLHAGCVTLGLHGAAAALKSFAPGFLSSDAVQAVLSDVIRAVIHQSALVRKSIGGGN</sequence>
<dbReference type="RefSeq" id="WP_161071794.1">
    <property type="nucleotide sequence ID" value="NZ_CP086370.1"/>
</dbReference>
<dbReference type="Gene3D" id="3.40.50.2300">
    <property type="match status" value="1"/>
</dbReference>
<evidence type="ECO:0000259" key="3">
    <source>
        <dbReference type="PROSITE" id="PS50110"/>
    </source>
</evidence>
<organism evidence="4 5">
    <name type="scientific">Pseudoduganella aquatica</name>
    <dbReference type="NCBI Taxonomy" id="2660641"/>
    <lineage>
        <taxon>Bacteria</taxon>
        <taxon>Pseudomonadati</taxon>
        <taxon>Pseudomonadota</taxon>
        <taxon>Betaproteobacteria</taxon>
        <taxon>Burkholderiales</taxon>
        <taxon>Oxalobacteraceae</taxon>
        <taxon>Telluria group</taxon>
        <taxon>Pseudoduganella</taxon>
    </lineage>
</organism>
<dbReference type="PANTHER" id="PTHR44591">
    <property type="entry name" value="STRESS RESPONSE REGULATOR PROTEIN 1"/>
    <property type="match status" value="1"/>
</dbReference>
<protein>
    <submittedName>
        <fullName evidence="4">Response regulator</fullName>
    </submittedName>
</protein>
<dbReference type="SUPFAM" id="SSF52172">
    <property type="entry name" value="CheY-like"/>
    <property type="match status" value="1"/>
</dbReference>
<name>A0A7X4KMU1_9BURK</name>
<gene>
    <name evidence="4" type="ORF">GTP77_08780</name>
</gene>
<dbReference type="Proteomes" id="UP000450676">
    <property type="component" value="Unassembled WGS sequence"/>
</dbReference>
<keyword evidence="5" id="KW-1185">Reference proteome</keyword>
<dbReference type="InterPro" id="IPR050595">
    <property type="entry name" value="Bact_response_regulator"/>
</dbReference>
<evidence type="ECO:0000313" key="4">
    <source>
        <dbReference type="EMBL" id="MYN07436.1"/>
    </source>
</evidence>